<dbReference type="SUPFAM" id="SSF46785">
    <property type="entry name" value="Winged helix' DNA-binding domain"/>
    <property type="match status" value="1"/>
</dbReference>
<gene>
    <name evidence="7" type="ORF">GCM10007989_15830</name>
</gene>
<dbReference type="GO" id="GO:0030170">
    <property type="term" value="F:pyridoxal phosphate binding"/>
    <property type="evidence" value="ECO:0007669"/>
    <property type="project" value="InterPro"/>
</dbReference>
<dbReference type="GO" id="GO:0003677">
    <property type="term" value="F:DNA binding"/>
    <property type="evidence" value="ECO:0007669"/>
    <property type="project" value="UniProtKB-KW"/>
</dbReference>
<comment type="similarity">
    <text evidence="1">In the C-terminal section; belongs to the class-I pyridoxal-phosphate-dependent aminotransferase family.</text>
</comment>
<dbReference type="PANTHER" id="PTHR46577:SF1">
    <property type="entry name" value="HTH-TYPE TRANSCRIPTIONAL REGULATORY PROTEIN GABR"/>
    <property type="match status" value="1"/>
</dbReference>
<keyword evidence="2" id="KW-0663">Pyridoxal phosphate</keyword>
<evidence type="ECO:0000313" key="8">
    <source>
        <dbReference type="Proteomes" id="UP000646579"/>
    </source>
</evidence>
<dbReference type="InterPro" id="IPR051446">
    <property type="entry name" value="HTH_trans_reg/aminotransferase"/>
</dbReference>
<dbReference type="Pfam" id="PF00392">
    <property type="entry name" value="GntR"/>
    <property type="match status" value="1"/>
</dbReference>
<dbReference type="AlphaFoldDB" id="A0A918S3N6"/>
<dbReference type="SUPFAM" id="SSF53383">
    <property type="entry name" value="PLP-dependent transferases"/>
    <property type="match status" value="1"/>
</dbReference>
<feature type="domain" description="HTH gntR-type" evidence="6">
    <location>
        <begin position="3"/>
        <end position="71"/>
    </location>
</feature>
<dbReference type="InterPro" id="IPR004839">
    <property type="entry name" value="Aminotransferase_I/II_large"/>
</dbReference>
<evidence type="ECO:0000256" key="4">
    <source>
        <dbReference type="ARBA" id="ARBA00023125"/>
    </source>
</evidence>
<dbReference type="Proteomes" id="UP000646579">
    <property type="component" value="Unassembled WGS sequence"/>
</dbReference>
<reference evidence="7" key="2">
    <citation type="submission" date="2020-09" db="EMBL/GenBank/DDBJ databases">
        <authorList>
            <person name="Sun Q."/>
            <person name="Kim S."/>
        </authorList>
    </citation>
    <scope>NUCLEOTIDE SEQUENCE</scope>
    <source>
        <strain evidence="7">KCTC 32437</strain>
    </source>
</reference>
<evidence type="ECO:0000259" key="6">
    <source>
        <dbReference type="PROSITE" id="PS50949"/>
    </source>
</evidence>
<dbReference type="SMART" id="SM00345">
    <property type="entry name" value="HTH_GNTR"/>
    <property type="match status" value="1"/>
</dbReference>
<dbReference type="InterPro" id="IPR036388">
    <property type="entry name" value="WH-like_DNA-bd_sf"/>
</dbReference>
<reference evidence="7" key="1">
    <citation type="journal article" date="2014" name="Int. J. Syst. Evol. Microbiol.">
        <title>Complete genome sequence of Corynebacterium casei LMG S-19264T (=DSM 44701T), isolated from a smear-ripened cheese.</title>
        <authorList>
            <consortium name="US DOE Joint Genome Institute (JGI-PGF)"/>
            <person name="Walter F."/>
            <person name="Albersmeier A."/>
            <person name="Kalinowski J."/>
            <person name="Ruckert C."/>
        </authorList>
    </citation>
    <scope>NUCLEOTIDE SEQUENCE</scope>
    <source>
        <strain evidence="7">KCTC 32437</strain>
    </source>
</reference>
<dbReference type="InterPro" id="IPR015421">
    <property type="entry name" value="PyrdxlP-dep_Trfase_major"/>
</dbReference>
<protein>
    <submittedName>
        <fullName evidence="7">GntR family transcriptional regulator</fullName>
    </submittedName>
</protein>
<dbReference type="RefSeq" id="WP_189425038.1">
    <property type="nucleotide sequence ID" value="NZ_BMZE01000002.1"/>
</dbReference>
<name>A0A918S3N6_9HYPH</name>
<evidence type="ECO:0000256" key="3">
    <source>
        <dbReference type="ARBA" id="ARBA00023015"/>
    </source>
</evidence>
<dbReference type="PROSITE" id="PS50949">
    <property type="entry name" value="HTH_GNTR"/>
    <property type="match status" value="1"/>
</dbReference>
<dbReference type="InterPro" id="IPR036390">
    <property type="entry name" value="WH_DNA-bd_sf"/>
</dbReference>
<dbReference type="Pfam" id="PF00155">
    <property type="entry name" value="Aminotran_1_2"/>
    <property type="match status" value="1"/>
</dbReference>
<comment type="caution">
    <text evidence="7">The sequence shown here is derived from an EMBL/GenBank/DDBJ whole genome shotgun (WGS) entry which is preliminary data.</text>
</comment>
<dbReference type="Gene3D" id="3.40.640.10">
    <property type="entry name" value="Type I PLP-dependent aspartate aminotransferase-like (Major domain)"/>
    <property type="match status" value="1"/>
</dbReference>
<sequence>MPKPPFSVLADAVAEEITSGRVPPGTRLPTHRQFAEEHTIALATATRVYRELEARGLVVGEAGRGVFVRDPGVPAKLGMQQAAADGLIDLVFNVPANPADAEMLRTGLKRLAAGGDLEAMMRYQPHAGRQHERSLFARHAARSLGPVDPERLIITSGAQHGLALSVLGVMDRGDQIGTDLLTYSGFASVAALKGLSLVPVPATPQMVMDTEMLERICCERTLRALYLMPTVQNPLGSVMDETTRQRIVDIARQHDLLIIEDGAYAFLEPDPPPSLLHLAPERTIYVGSFSKSLGTGLRVGYVIAPEELAERLVAVMRATTWNTPAVMSGLLAGWIEDGTVSRAEEARRVDGAKRQALCREILAGSELIGHRNAGFAWLPNAGRQRTEPIVSRLRAKGVAVSPSSAFAIGEAVPQAIRLAFGGVSIPDLEQAMAIVREELNS</sequence>
<dbReference type="Gene3D" id="3.90.1150.10">
    <property type="entry name" value="Aspartate Aminotransferase, domain 1"/>
    <property type="match status" value="1"/>
</dbReference>
<dbReference type="InterPro" id="IPR015422">
    <property type="entry name" value="PyrdxlP-dep_Trfase_small"/>
</dbReference>
<evidence type="ECO:0000256" key="1">
    <source>
        <dbReference type="ARBA" id="ARBA00005384"/>
    </source>
</evidence>
<dbReference type="PANTHER" id="PTHR46577">
    <property type="entry name" value="HTH-TYPE TRANSCRIPTIONAL REGULATORY PROTEIN GABR"/>
    <property type="match status" value="1"/>
</dbReference>
<keyword evidence="3" id="KW-0805">Transcription regulation</keyword>
<dbReference type="InterPro" id="IPR000524">
    <property type="entry name" value="Tscrpt_reg_HTH_GntR"/>
</dbReference>
<dbReference type="CDD" id="cd07377">
    <property type="entry name" value="WHTH_GntR"/>
    <property type="match status" value="1"/>
</dbReference>
<keyword evidence="5" id="KW-0804">Transcription</keyword>
<organism evidence="7 8">
    <name type="scientific">Devosia pacifica</name>
    <dbReference type="NCBI Taxonomy" id="1335967"/>
    <lineage>
        <taxon>Bacteria</taxon>
        <taxon>Pseudomonadati</taxon>
        <taxon>Pseudomonadota</taxon>
        <taxon>Alphaproteobacteria</taxon>
        <taxon>Hyphomicrobiales</taxon>
        <taxon>Devosiaceae</taxon>
        <taxon>Devosia</taxon>
    </lineage>
</organism>
<evidence type="ECO:0000313" key="7">
    <source>
        <dbReference type="EMBL" id="GHA21342.1"/>
    </source>
</evidence>
<dbReference type="InterPro" id="IPR015424">
    <property type="entry name" value="PyrdxlP-dep_Trfase"/>
</dbReference>
<evidence type="ECO:0000256" key="2">
    <source>
        <dbReference type="ARBA" id="ARBA00022898"/>
    </source>
</evidence>
<evidence type="ECO:0000256" key="5">
    <source>
        <dbReference type="ARBA" id="ARBA00023163"/>
    </source>
</evidence>
<accession>A0A918S3N6</accession>
<dbReference type="GO" id="GO:0003700">
    <property type="term" value="F:DNA-binding transcription factor activity"/>
    <property type="evidence" value="ECO:0007669"/>
    <property type="project" value="InterPro"/>
</dbReference>
<keyword evidence="4" id="KW-0238">DNA-binding</keyword>
<keyword evidence="8" id="KW-1185">Reference proteome</keyword>
<proteinExistence type="inferred from homology"/>
<dbReference type="EMBL" id="BMZE01000002">
    <property type="protein sequence ID" value="GHA21342.1"/>
    <property type="molecule type" value="Genomic_DNA"/>
</dbReference>
<dbReference type="CDD" id="cd00609">
    <property type="entry name" value="AAT_like"/>
    <property type="match status" value="1"/>
</dbReference>
<dbReference type="Gene3D" id="1.10.10.10">
    <property type="entry name" value="Winged helix-like DNA-binding domain superfamily/Winged helix DNA-binding domain"/>
    <property type="match status" value="1"/>
</dbReference>